<evidence type="ECO:0000313" key="1">
    <source>
        <dbReference type="EMBL" id="EPS60131.1"/>
    </source>
</evidence>
<name>S8C6T8_9LAMI</name>
<feature type="non-terminal residue" evidence="1">
    <location>
        <position position="1"/>
    </location>
</feature>
<reference evidence="1 2" key="1">
    <citation type="journal article" date="2013" name="BMC Genomics">
        <title>The miniature genome of a carnivorous plant Genlisea aurea contains a low number of genes and short non-coding sequences.</title>
        <authorList>
            <person name="Leushkin E.V."/>
            <person name="Sutormin R.A."/>
            <person name="Nabieva E.R."/>
            <person name="Penin A.A."/>
            <person name="Kondrashov A.S."/>
            <person name="Logacheva M.D."/>
        </authorList>
    </citation>
    <scope>NUCLEOTIDE SEQUENCE [LARGE SCALE GENOMIC DNA]</scope>
</reference>
<dbReference type="PANTHER" id="PTHR33924:SF1">
    <property type="entry name" value="DNA-DIRECTED RNA POLYMERASE SUBUNIT BETA"/>
    <property type="match status" value="1"/>
</dbReference>
<gene>
    <name evidence="1" type="ORF">M569_14672</name>
</gene>
<accession>S8C6T8</accession>
<dbReference type="EMBL" id="AUSU01007796">
    <property type="protein sequence ID" value="EPS60131.1"/>
    <property type="molecule type" value="Genomic_DNA"/>
</dbReference>
<feature type="non-terminal residue" evidence="1">
    <location>
        <position position="93"/>
    </location>
</feature>
<dbReference type="AlphaFoldDB" id="S8C6T8"/>
<keyword evidence="2" id="KW-1185">Reference proteome</keyword>
<dbReference type="PANTHER" id="PTHR33924">
    <property type="entry name" value="CATION-TRANSPORTING ATPASE"/>
    <property type="match status" value="1"/>
</dbReference>
<protein>
    <submittedName>
        <fullName evidence="1">Uncharacterized protein</fullName>
    </submittedName>
</protein>
<dbReference type="OrthoDB" id="1907176at2759"/>
<organism evidence="1 2">
    <name type="scientific">Genlisea aurea</name>
    <dbReference type="NCBI Taxonomy" id="192259"/>
    <lineage>
        <taxon>Eukaryota</taxon>
        <taxon>Viridiplantae</taxon>
        <taxon>Streptophyta</taxon>
        <taxon>Embryophyta</taxon>
        <taxon>Tracheophyta</taxon>
        <taxon>Spermatophyta</taxon>
        <taxon>Magnoliopsida</taxon>
        <taxon>eudicotyledons</taxon>
        <taxon>Gunneridae</taxon>
        <taxon>Pentapetalae</taxon>
        <taxon>asterids</taxon>
        <taxon>lamiids</taxon>
        <taxon>Lamiales</taxon>
        <taxon>Lentibulariaceae</taxon>
        <taxon>Genlisea</taxon>
    </lineage>
</organism>
<evidence type="ECO:0000313" key="2">
    <source>
        <dbReference type="Proteomes" id="UP000015453"/>
    </source>
</evidence>
<dbReference type="Proteomes" id="UP000015453">
    <property type="component" value="Unassembled WGS sequence"/>
</dbReference>
<sequence>DESIKTCSCSFCLKAGLLWLDLQHQDVKARASAVKKSQREASILAELSFRSKITTKETAMTTRVCKMEAHLMHQWRSLFHHTANVWEKEAKDL</sequence>
<comment type="caution">
    <text evidence="1">The sequence shown here is derived from an EMBL/GenBank/DDBJ whole genome shotgun (WGS) entry which is preliminary data.</text>
</comment>
<proteinExistence type="predicted"/>